<dbReference type="AlphaFoldDB" id="A0AA35X8Z3"/>
<dbReference type="GO" id="GO:0002161">
    <property type="term" value="F:aminoacyl-tRNA deacylase activity"/>
    <property type="evidence" value="ECO:0007669"/>
    <property type="project" value="InterPro"/>
</dbReference>
<reference evidence="9" key="1">
    <citation type="submission" date="2023-03" db="EMBL/GenBank/DDBJ databases">
        <authorList>
            <person name="Steffen K."/>
            <person name="Cardenas P."/>
        </authorList>
    </citation>
    <scope>NUCLEOTIDE SEQUENCE</scope>
</reference>
<evidence type="ECO:0000313" key="10">
    <source>
        <dbReference type="Proteomes" id="UP001174909"/>
    </source>
</evidence>
<evidence type="ECO:0000256" key="7">
    <source>
        <dbReference type="ARBA" id="ARBA00023146"/>
    </source>
</evidence>
<proteinExistence type="inferred from homology"/>
<dbReference type="GO" id="GO:0005524">
    <property type="term" value="F:ATP binding"/>
    <property type="evidence" value="ECO:0007669"/>
    <property type="project" value="UniProtKB-KW"/>
</dbReference>
<dbReference type="EMBL" id="CASHTH010003232">
    <property type="protein sequence ID" value="CAI8042042.1"/>
    <property type="molecule type" value="Genomic_DNA"/>
</dbReference>
<evidence type="ECO:0000256" key="2">
    <source>
        <dbReference type="ARBA" id="ARBA00013164"/>
    </source>
</evidence>
<keyword evidence="4" id="KW-0547">Nucleotide-binding</keyword>
<keyword evidence="7" id="KW-0030">Aminoacyl-tRNA synthetase</keyword>
<evidence type="ECO:0000256" key="6">
    <source>
        <dbReference type="ARBA" id="ARBA00022917"/>
    </source>
</evidence>
<keyword evidence="5" id="KW-0067">ATP-binding</keyword>
<accession>A0AA35X8Z3</accession>
<dbReference type="EC" id="6.1.1.4" evidence="2"/>
<evidence type="ECO:0000256" key="1">
    <source>
        <dbReference type="ARBA" id="ARBA00005594"/>
    </source>
</evidence>
<dbReference type="InterPro" id="IPR004493">
    <property type="entry name" value="Leu-tRNA-synth_Ia_arc/euk"/>
</dbReference>
<gene>
    <name evidence="9" type="ORF">GBAR_LOCUS23350</name>
</gene>
<dbReference type="InterPro" id="IPR009008">
    <property type="entry name" value="Val/Leu/Ile-tRNA-synth_edit"/>
</dbReference>
<keyword evidence="6" id="KW-0648">Protein biosynthesis</keyword>
<comment type="similarity">
    <text evidence="1">Belongs to the class-I aminoacyl-tRNA synthetase family.</text>
</comment>
<dbReference type="FunFam" id="3.90.740.10:FF:000001">
    <property type="entry name" value="Leucine--tRNA ligase, cytoplasmic"/>
    <property type="match status" value="1"/>
</dbReference>
<keyword evidence="3 9" id="KW-0436">Ligase</keyword>
<protein>
    <recommendedName>
        <fullName evidence="2">leucine--tRNA ligase</fullName>
        <ecNumber evidence="2">6.1.1.4</ecNumber>
    </recommendedName>
    <alternativeName>
        <fullName evidence="8">Leucyl-tRNA synthetase</fullName>
    </alternativeName>
</protein>
<keyword evidence="10" id="KW-1185">Reference proteome</keyword>
<feature type="non-terminal residue" evidence="9">
    <location>
        <position position="1"/>
    </location>
</feature>
<dbReference type="Gene3D" id="3.90.740.10">
    <property type="entry name" value="Valyl/Leucyl/Isoleucyl-tRNA synthetase, editing domain"/>
    <property type="match status" value="1"/>
</dbReference>
<comment type="caution">
    <text evidence="9">The sequence shown here is derived from an EMBL/GenBank/DDBJ whole genome shotgun (WGS) entry which is preliminary data.</text>
</comment>
<evidence type="ECO:0000256" key="8">
    <source>
        <dbReference type="ARBA" id="ARBA00030520"/>
    </source>
</evidence>
<dbReference type="GO" id="GO:0006429">
    <property type="term" value="P:leucyl-tRNA aminoacylation"/>
    <property type="evidence" value="ECO:0007669"/>
    <property type="project" value="InterPro"/>
</dbReference>
<dbReference type="Proteomes" id="UP001174909">
    <property type="component" value="Unassembled WGS sequence"/>
</dbReference>
<dbReference type="PANTHER" id="PTHR45794:SF1">
    <property type="entry name" value="LEUCINE--TRNA LIGASE, CYTOPLASMIC"/>
    <property type="match status" value="1"/>
</dbReference>
<sequence length="283" mass="31399">DPWYPRVLTHCAPTASTPYSLHGQTNCWLHPDINYIAFPVKTGEVFISTTRAALNMAYQDFTSEYGKTQVLLRLKGEELMGVALKAPLTSYDVIYTLPMLTIKEDKGTGVVTSVPSDAPDDYAALRDVQKKKALRDKFGITDEMVLPYKPVPIIDIPGIGNLSAVTACDQFKVSSQNDKSQLEKAKEMTYLKGFYEGVLLVGPHSGKKVQEAKKLIQGDMVASGEAVLYQEPEECHHSLRRPVCRGPHQPVVGLVPLRHVHLHAIRCQHLHTLHHSCTSNGFL</sequence>
<evidence type="ECO:0000313" key="9">
    <source>
        <dbReference type="EMBL" id="CAI8042042.1"/>
    </source>
</evidence>
<evidence type="ECO:0000256" key="3">
    <source>
        <dbReference type="ARBA" id="ARBA00022598"/>
    </source>
</evidence>
<evidence type="ECO:0000256" key="5">
    <source>
        <dbReference type="ARBA" id="ARBA00022840"/>
    </source>
</evidence>
<evidence type="ECO:0000256" key="4">
    <source>
        <dbReference type="ARBA" id="ARBA00022741"/>
    </source>
</evidence>
<dbReference type="PANTHER" id="PTHR45794">
    <property type="entry name" value="LEUCYL-TRNA SYNTHETASE"/>
    <property type="match status" value="1"/>
</dbReference>
<dbReference type="GO" id="GO:0004823">
    <property type="term" value="F:leucine-tRNA ligase activity"/>
    <property type="evidence" value="ECO:0007669"/>
    <property type="project" value="UniProtKB-EC"/>
</dbReference>
<organism evidence="9 10">
    <name type="scientific">Geodia barretti</name>
    <name type="common">Barrett's horny sponge</name>
    <dbReference type="NCBI Taxonomy" id="519541"/>
    <lineage>
        <taxon>Eukaryota</taxon>
        <taxon>Metazoa</taxon>
        <taxon>Porifera</taxon>
        <taxon>Demospongiae</taxon>
        <taxon>Heteroscleromorpha</taxon>
        <taxon>Tetractinellida</taxon>
        <taxon>Astrophorina</taxon>
        <taxon>Geodiidae</taxon>
        <taxon>Geodia</taxon>
    </lineage>
</organism>
<dbReference type="SUPFAM" id="SSF50677">
    <property type="entry name" value="ValRS/IleRS/LeuRS editing domain"/>
    <property type="match status" value="1"/>
</dbReference>
<name>A0AA35X8Z3_GEOBA</name>